<reference evidence="5" key="1">
    <citation type="submission" date="2015-11" db="EMBL/GenBank/DDBJ databases">
        <authorList>
            <person name="Varghese N."/>
        </authorList>
    </citation>
    <scope>NUCLEOTIDE SEQUENCE [LARGE SCALE GENOMIC DNA]</scope>
    <source>
        <strain evidence="5">DSM 45899</strain>
    </source>
</reference>
<feature type="domain" description="Carbohydrate kinase PfkB" evidence="3">
    <location>
        <begin position="16"/>
        <end position="301"/>
    </location>
</feature>
<evidence type="ECO:0000259" key="3">
    <source>
        <dbReference type="Pfam" id="PF00294"/>
    </source>
</evidence>
<evidence type="ECO:0000256" key="2">
    <source>
        <dbReference type="ARBA" id="ARBA00022777"/>
    </source>
</evidence>
<dbReference type="InterPro" id="IPR029056">
    <property type="entry name" value="Ribokinase-like"/>
</dbReference>
<dbReference type="PANTHER" id="PTHR10584">
    <property type="entry name" value="SUGAR KINASE"/>
    <property type="match status" value="1"/>
</dbReference>
<dbReference type="Gene3D" id="3.40.1190.20">
    <property type="match status" value="1"/>
</dbReference>
<dbReference type="PANTHER" id="PTHR10584:SF166">
    <property type="entry name" value="RIBOKINASE"/>
    <property type="match status" value="1"/>
</dbReference>
<accession>A0A0S4QRD7</accession>
<keyword evidence="1" id="KW-0808">Transferase</keyword>
<sequence length="337" mass="33721">MTATSELDAPREMNVVALGAHVLDTLVRPVDGIPAGQDGLLVDQIRVSAAGPAGGTALVLARLGARVRSAGAVGTDPIGDQLLALLGRAGVDTSLIVRRDGAQTSASVLPIRPDGSRPAFHVIGANGTYGPDDAPWDAIAAATHLHLGGPEFMGGEAAGRILAFAREHGVTTSLDSLAPADPGMLDWIAGALGHVDYLLPNDEQVLGWTGEPDLVAACRALLARGVGCVAATAGAAGAVVVTADEVHRVPAFAVDVVDTSGCGDSFSAGFLRALALGRAPREAAVFGCASAAFTAGGLGTDHGEFDLRTVEEFAATAATVALPDGAALPGGVDAVRP</sequence>
<dbReference type="Proteomes" id="UP000198802">
    <property type="component" value="Unassembled WGS sequence"/>
</dbReference>
<evidence type="ECO:0000256" key="1">
    <source>
        <dbReference type="ARBA" id="ARBA00022679"/>
    </source>
</evidence>
<dbReference type="AlphaFoldDB" id="A0A0S4QRD7"/>
<dbReference type="GO" id="GO:0016301">
    <property type="term" value="F:kinase activity"/>
    <property type="evidence" value="ECO:0007669"/>
    <property type="project" value="UniProtKB-KW"/>
</dbReference>
<protein>
    <submittedName>
        <fullName evidence="4">Sugar or nucleoside kinase, ribokinase family</fullName>
    </submittedName>
</protein>
<keyword evidence="2 4" id="KW-0418">Kinase</keyword>
<proteinExistence type="predicted"/>
<evidence type="ECO:0000313" key="4">
    <source>
        <dbReference type="EMBL" id="CUU56982.1"/>
    </source>
</evidence>
<dbReference type="Pfam" id="PF00294">
    <property type="entry name" value="PfkB"/>
    <property type="match status" value="1"/>
</dbReference>
<dbReference type="InterPro" id="IPR011611">
    <property type="entry name" value="PfkB_dom"/>
</dbReference>
<dbReference type="GO" id="GO:0005829">
    <property type="term" value="C:cytosol"/>
    <property type="evidence" value="ECO:0007669"/>
    <property type="project" value="TreeGrafter"/>
</dbReference>
<gene>
    <name evidence="4" type="ORF">Ga0074812_109202</name>
</gene>
<keyword evidence="5" id="KW-1185">Reference proteome</keyword>
<evidence type="ECO:0000313" key="5">
    <source>
        <dbReference type="Proteomes" id="UP000198802"/>
    </source>
</evidence>
<dbReference type="EMBL" id="FAOZ01000009">
    <property type="protein sequence ID" value="CUU56982.1"/>
    <property type="molecule type" value="Genomic_DNA"/>
</dbReference>
<organism evidence="4 5">
    <name type="scientific">Parafrankia irregularis</name>
    <dbReference type="NCBI Taxonomy" id="795642"/>
    <lineage>
        <taxon>Bacteria</taxon>
        <taxon>Bacillati</taxon>
        <taxon>Actinomycetota</taxon>
        <taxon>Actinomycetes</taxon>
        <taxon>Frankiales</taxon>
        <taxon>Frankiaceae</taxon>
        <taxon>Parafrankia</taxon>
    </lineage>
</organism>
<dbReference type="RefSeq" id="WP_091277890.1">
    <property type="nucleotide sequence ID" value="NZ_FAOZ01000009.1"/>
</dbReference>
<name>A0A0S4QRD7_9ACTN</name>
<dbReference type="SUPFAM" id="SSF53613">
    <property type="entry name" value="Ribokinase-like"/>
    <property type="match status" value="1"/>
</dbReference>